<name>I4AFQ3_BERLS</name>
<evidence type="ECO:0000313" key="2">
    <source>
        <dbReference type="EMBL" id="AFM02788.1"/>
    </source>
</evidence>
<organism evidence="2 3">
    <name type="scientific">Bernardetia litoralis (strain ATCC 23117 / DSM 6794 / NBRC 15988 / NCIMB 1366 / Fx l1 / Sio-4)</name>
    <name type="common">Flexibacter litoralis</name>
    <dbReference type="NCBI Taxonomy" id="880071"/>
    <lineage>
        <taxon>Bacteria</taxon>
        <taxon>Pseudomonadati</taxon>
        <taxon>Bacteroidota</taxon>
        <taxon>Cytophagia</taxon>
        <taxon>Cytophagales</taxon>
        <taxon>Bernardetiaceae</taxon>
        <taxon>Bernardetia</taxon>
    </lineage>
</organism>
<evidence type="ECO:0000313" key="3">
    <source>
        <dbReference type="Proteomes" id="UP000006054"/>
    </source>
</evidence>
<keyword evidence="1" id="KW-1133">Transmembrane helix</keyword>
<gene>
    <name evidence="2" type="ordered locus">Fleli_0301</name>
</gene>
<sequence>MTAINSKLDAITGLTMILTITWLTNKKYRLIIGLSFLGCIFPDLIDLFPAIINKQIGLSLPIIEKIFPWHLHNYSGSIYSDSCNNSTLNHILLLLTVSIVVWCRRTDAKLIFKSNI</sequence>
<dbReference type="AlphaFoldDB" id="I4AFQ3"/>
<dbReference type="EMBL" id="CP003345">
    <property type="protein sequence ID" value="AFM02788.1"/>
    <property type="molecule type" value="Genomic_DNA"/>
</dbReference>
<feature type="transmembrane region" description="Helical" evidence="1">
    <location>
        <begin position="30"/>
        <end position="52"/>
    </location>
</feature>
<reference evidence="3" key="1">
    <citation type="submission" date="2012-06" db="EMBL/GenBank/DDBJ databases">
        <title>The complete genome of Flexibacter litoralis DSM 6794.</title>
        <authorList>
            <person name="Lucas S."/>
            <person name="Copeland A."/>
            <person name="Lapidus A."/>
            <person name="Glavina del Rio T."/>
            <person name="Dalin E."/>
            <person name="Tice H."/>
            <person name="Bruce D."/>
            <person name="Goodwin L."/>
            <person name="Pitluck S."/>
            <person name="Peters L."/>
            <person name="Ovchinnikova G."/>
            <person name="Lu M."/>
            <person name="Kyrpides N."/>
            <person name="Mavromatis K."/>
            <person name="Ivanova N."/>
            <person name="Brettin T."/>
            <person name="Detter J.C."/>
            <person name="Han C."/>
            <person name="Larimer F."/>
            <person name="Land M."/>
            <person name="Hauser L."/>
            <person name="Markowitz V."/>
            <person name="Cheng J.-F."/>
            <person name="Hugenholtz P."/>
            <person name="Woyke T."/>
            <person name="Wu D."/>
            <person name="Spring S."/>
            <person name="Lang E."/>
            <person name="Kopitz M."/>
            <person name="Brambilla E."/>
            <person name="Klenk H.-P."/>
            <person name="Eisen J.A."/>
        </authorList>
    </citation>
    <scope>NUCLEOTIDE SEQUENCE [LARGE SCALE GENOMIC DNA]</scope>
    <source>
        <strain evidence="3">ATCC 23117 / DSM 6794 / NBRC 15988 / NCIMB 1366 / Sio-4</strain>
    </source>
</reference>
<proteinExistence type="predicted"/>
<feature type="transmembrane region" description="Helical" evidence="1">
    <location>
        <begin position="87"/>
        <end position="103"/>
    </location>
</feature>
<keyword evidence="1" id="KW-0472">Membrane</keyword>
<dbReference type="Proteomes" id="UP000006054">
    <property type="component" value="Chromosome"/>
</dbReference>
<protein>
    <submittedName>
        <fullName evidence="2">Uncharacterized protein</fullName>
    </submittedName>
</protein>
<keyword evidence="1" id="KW-0812">Transmembrane</keyword>
<dbReference type="eggNOG" id="ENOG50348IB">
    <property type="taxonomic scope" value="Bacteria"/>
</dbReference>
<dbReference type="KEGG" id="fli:Fleli_0301"/>
<dbReference type="HOGENOM" id="CLU_2093223_0_0_10"/>
<accession>I4AFQ3</accession>
<keyword evidence="3" id="KW-1185">Reference proteome</keyword>
<evidence type="ECO:0000256" key="1">
    <source>
        <dbReference type="SAM" id="Phobius"/>
    </source>
</evidence>